<evidence type="ECO:0000256" key="1">
    <source>
        <dbReference type="SAM" id="MobiDB-lite"/>
    </source>
</evidence>
<organism evidence="2">
    <name type="scientific">Tanacetum cinerariifolium</name>
    <name type="common">Dalmatian daisy</name>
    <name type="synonym">Chrysanthemum cinerariifolium</name>
    <dbReference type="NCBI Taxonomy" id="118510"/>
    <lineage>
        <taxon>Eukaryota</taxon>
        <taxon>Viridiplantae</taxon>
        <taxon>Streptophyta</taxon>
        <taxon>Embryophyta</taxon>
        <taxon>Tracheophyta</taxon>
        <taxon>Spermatophyta</taxon>
        <taxon>Magnoliopsida</taxon>
        <taxon>eudicotyledons</taxon>
        <taxon>Gunneridae</taxon>
        <taxon>Pentapetalae</taxon>
        <taxon>asterids</taxon>
        <taxon>campanulids</taxon>
        <taxon>Asterales</taxon>
        <taxon>Asteraceae</taxon>
        <taxon>Asteroideae</taxon>
        <taxon>Anthemideae</taxon>
        <taxon>Anthemidinae</taxon>
        <taxon>Tanacetum</taxon>
    </lineage>
</organism>
<reference evidence="2" key="1">
    <citation type="journal article" date="2019" name="Sci. Rep.">
        <title>Draft genome of Tanacetum cinerariifolium, the natural source of mosquito coil.</title>
        <authorList>
            <person name="Yamashiro T."/>
            <person name="Shiraishi A."/>
            <person name="Satake H."/>
            <person name="Nakayama K."/>
        </authorList>
    </citation>
    <scope>NUCLEOTIDE SEQUENCE</scope>
</reference>
<protein>
    <submittedName>
        <fullName evidence="2">Histone deacetylase 14</fullName>
    </submittedName>
</protein>
<feature type="compositionally biased region" description="Low complexity" evidence="1">
    <location>
        <begin position="75"/>
        <end position="86"/>
    </location>
</feature>
<comment type="caution">
    <text evidence="2">The sequence shown here is derived from an EMBL/GenBank/DDBJ whole genome shotgun (WGS) entry which is preliminary data.</text>
</comment>
<accession>A0A699TIR1</accession>
<dbReference type="AlphaFoldDB" id="A0A699TIR1"/>
<feature type="region of interest" description="Disordered" evidence="1">
    <location>
        <begin position="55"/>
        <end position="86"/>
    </location>
</feature>
<name>A0A699TIR1_TANCI</name>
<evidence type="ECO:0000313" key="2">
    <source>
        <dbReference type="EMBL" id="GFD09098.1"/>
    </source>
</evidence>
<feature type="compositionally biased region" description="Basic and acidic residues" evidence="1">
    <location>
        <begin position="55"/>
        <end position="73"/>
    </location>
</feature>
<gene>
    <name evidence="2" type="ORF">Tci_881067</name>
</gene>
<sequence length="86" mass="9339">SPLNLAEDDLSLGNLNFVPKGEINEVFGMKIPKELITDNIRNVYLEMVAKHDKKIAAKEGGKKKATSKADKSKKPASSKQSKSTPA</sequence>
<feature type="non-terminal residue" evidence="2">
    <location>
        <position position="1"/>
    </location>
</feature>
<dbReference type="EMBL" id="BKCJ011242951">
    <property type="protein sequence ID" value="GFD09098.1"/>
    <property type="molecule type" value="Genomic_DNA"/>
</dbReference>
<proteinExistence type="predicted"/>